<dbReference type="Pfam" id="PF20583">
    <property type="entry name" value="DUF6786"/>
    <property type="match status" value="1"/>
</dbReference>
<accession>A0A7Y0LVX8</accession>
<comment type="caution">
    <text evidence="1">The sequence shown here is derived from an EMBL/GenBank/DDBJ whole genome shotgun (WGS) entry which is preliminary data.</text>
</comment>
<organism evidence="1 2">
    <name type="scientific">Cellulomonas fimi</name>
    <dbReference type="NCBI Taxonomy" id="1708"/>
    <lineage>
        <taxon>Bacteria</taxon>
        <taxon>Bacillati</taxon>
        <taxon>Actinomycetota</taxon>
        <taxon>Actinomycetes</taxon>
        <taxon>Micrococcales</taxon>
        <taxon>Cellulomonadaceae</taxon>
        <taxon>Cellulomonas</taxon>
    </lineage>
</organism>
<dbReference type="InterPro" id="IPR046713">
    <property type="entry name" value="DUF6786"/>
</dbReference>
<proteinExistence type="predicted"/>
<dbReference type="RefSeq" id="WP_169323337.1">
    <property type="nucleotide sequence ID" value="NZ_JABCJJ010000003.1"/>
</dbReference>
<protein>
    <recommendedName>
        <fullName evidence="3">DUF4380 domain-containing protein</fullName>
    </recommendedName>
</protein>
<sequence length="359" mass="38882">MNDDTVTYLTVVKRLDAQGIPHHTLRLADGSLLLVSQRGARIYGPFRSESDTSANWIPSAFADPQQFAALIASGHWNVGGERLWIGPEIQYMIPDRSDYWGSYDLPSAMDPGEHTLTGNEDECVLTRRSVLTAYSLSTGQVDIDLTITVRPAQHPLRFTRAFAEGLGDVQFAGYTQRVAIRQGGDSSAVSESWNLAQVRPGGQVIIPATAHPEVTDYYEPAGELLALVPGAVTARITGDQRYKIGVKAAHVHGRAGYFRIDDQGRGALLVRNVGNDPSSIYAEEPDFAVGLLGDSLHVYNDDGGLGGFGEVEARGRTIAGGTGRRESVDEFTSWWFFGTAEELRQIAQHLLGVDPGVAA</sequence>
<dbReference type="EMBL" id="JABCJJ010000003">
    <property type="protein sequence ID" value="NMR19212.1"/>
    <property type="molecule type" value="Genomic_DNA"/>
</dbReference>
<reference evidence="1 2" key="1">
    <citation type="submission" date="2020-04" db="EMBL/GenBank/DDBJ databases">
        <title>Sequencing and Assembly of C. fimi.</title>
        <authorList>
            <person name="Ramsey A.R."/>
        </authorList>
    </citation>
    <scope>NUCLEOTIDE SEQUENCE [LARGE SCALE GENOMIC DNA]</scope>
    <source>
        <strain evidence="1 2">SB</strain>
    </source>
</reference>
<evidence type="ECO:0008006" key="3">
    <source>
        <dbReference type="Google" id="ProtNLM"/>
    </source>
</evidence>
<dbReference type="Proteomes" id="UP000562124">
    <property type="component" value="Unassembled WGS sequence"/>
</dbReference>
<keyword evidence="2" id="KW-1185">Reference proteome</keyword>
<evidence type="ECO:0000313" key="1">
    <source>
        <dbReference type="EMBL" id="NMR19212.1"/>
    </source>
</evidence>
<evidence type="ECO:0000313" key="2">
    <source>
        <dbReference type="Proteomes" id="UP000562124"/>
    </source>
</evidence>
<gene>
    <name evidence="1" type="ORF">HIR71_03095</name>
</gene>
<dbReference type="AlphaFoldDB" id="A0A7Y0LVX8"/>
<name>A0A7Y0LVX8_CELFI</name>